<dbReference type="PANTHER" id="PTHR43776:SF7">
    <property type="entry name" value="D,D-DIPEPTIDE TRANSPORT ATP-BINDING PROTEIN DDPF-RELATED"/>
    <property type="match status" value="1"/>
</dbReference>
<evidence type="ECO:0000256" key="3">
    <source>
        <dbReference type="ARBA" id="ARBA00022741"/>
    </source>
</evidence>
<dbReference type="SUPFAM" id="SSF52540">
    <property type="entry name" value="P-loop containing nucleoside triphosphate hydrolases"/>
    <property type="match status" value="1"/>
</dbReference>
<protein>
    <submittedName>
        <fullName evidence="7">Peptide/nickel transport system ATP-binding protein</fullName>
    </submittedName>
</protein>
<dbReference type="PROSITE" id="PS00211">
    <property type="entry name" value="ABC_TRANSPORTER_1"/>
    <property type="match status" value="1"/>
</dbReference>
<evidence type="ECO:0000256" key="2">
    <source>
        <dbReference type="ARBA" id="ARBA00022448"/>
    </source>
</evidence>
<dbReference type="Pfam" id="PF00005">
    <property type="entry name" value="ABC_tran"/>
    <property type="match status" value="1"/>
</dbReference>
<comment type="similarity">
    <text evidence="1">Belongs to the ABC transporter superfamily.</text>
</comment>
<dbReference type="Pfam" id="PF08352">
    <property type="entry name" value="oligo_HPY"/>
    <property type="match status" value="1"/>
</dbReference>
<name>A0A927RCG8_9ACTN</name>
<keyword evidence="2" id="KW-0813">Transport</keyword>
<evidence type="ECO:0000259" key="6">
    <source>
        <dbReference type="PROSITE" id="PS50893"/>
    </source>
</evidence>
<dbReference type="GO" id="GO:0016887">
    <property type="term" value="F:ATP hydrolysis activity"/>
    <property type="evidence" value="ECO:0007669"/>
    <property type="project" value="InterPro"/>
</dbReference>
<accession>A0A927RCG8</accession>
<organism evidence="7 8">
    <name type="scientific">Actinopolymorpha pittospori</name>
    <dbReference type="NCBI Taxonomy" id="648752"/>
    <lineage>
        <taxon>Bacteria</taxon>
        <taxon>Bacillati</taxon>
        <taxon>Actinomycetota</taxon>
        <taxon>Actinomycetes</taxon>
        <taxon>Propionibacteriales</taxon>
        <taxon>Actinopolymorphaceae</taxon>
        <taxon>Actinopolymorpha</taxon>
    </lineage>
</organism>
<evidence type="ECO:0000256" key="1">
    <source>
        <dbReference type="ARBA" id="ARBA00005417"/>
    </source>
</evidence>
<dbReference type="SMART" id="SM00382">
    <property type="entry name" value="AAA"/>
    <property type="match status" value="1"/>
</dbReference>
<dbReference type="CDD" id="cd03257">
    <property type="entry name" value="ABC_NikE_OppD_transporters"/>
    <property type="match status" value="1"/>
</dbReference>
<dbReference type="InterPro" id="IPR027417">
    <property type="entry name" value="P-loop_NTPase"/>
</dbReference>
<gene>
    <name evidence="7" type="ORF">HEB94_008100</name>
</gene>
<keyword evidence="8" id="KW-1185">Reference proteome</keyword>
<evidence type="ECO:0000313" key="7">
    <source>
        <dbReference type="EMBL" id="MBE1611252.1"/>
    </source>
</evidence>
<feature type="domain" description="ABC transporter" evidence="6">
    <location>
        <begin position="27"/>
        <end position="267"/>
    </location>
</feature>
<dbReference type="AlphaFoldDB" id="A0A927RCG8"/>
<proteinExistence type="inferred from homology"/>
<dbReference type="Proteomes" id="UP000638648">
    <property type="component" value="Unassembled WGS sequence"/>
</dbReference>
<dbReference type="Gene3D" id="3.40.50.300">
    <property type="entry name" value="P-loop containing nucleotide triphosphate hydrolases"/>
    <property type="match status" value="1"/>
</dbReference>
<sequence>MSTSDTDRATPASDTDRAGATPAAPVLELDNLVMHFGPVRAVDGVSMTIRRGSVVALVGESGSGKSTVGRCVVRLLEPSSGTVRLHGADISHLRRRALRPHRRDVSIVFQDPAGSLDPRLTVGSIVSEPLRLLRLTRGRTERERATTQALERVGLRTELADRYPHELSGGQRQRVSLARALVSSPSLLVADEPTSALDVSVQASVLNLLTDLQRDLGFACLFITHNLSAVEYLADEVAVVYLGTLVEHGPSAEIFATPKHPYTQALLSAAPVPDPVRQRRRSRVVLSGDIPSAIDPPSGCRFHTRCPIAVPMCAERVPELREVAGRRVACHLVSDEDEDGS</sequence>
<dbReference type="NCBIfam" id="TIGR01727">
    <property type="entry name" value="oligo_HPY"/>
    <property type="match status" value="1"/>
</dbReference>
<keyword evidence="3" id="KW-0547">Nucleotide-binding</keyword>
<dbReference type="InterPro" id="IPR003593">
    <property type="entry name" value="AAA+_ATPase"/>
</dbReference>
<dbReference type="EMBL" id="JADBEM010000001">
    <property type="protein sequence ID" value="MBE1611252.1"/>
    <property type="molecule type" value="Genomic_DNA"/>
</dbReference>
<dbReference type="FunFam" id="3.40.50.300:FF:000016">
    <property type="entry name" value="Oligopeptide ABC transporter ATP-binding component"/>
    <property type="match status" value="1"/>
</dbReference>
<dbReference type="GO" id="GO:0015833">
    <property type="term" value="P:peptide transport"/>
    <property type="evidence" value="ECO:0007669"/>
    <property type="project" value="InterPro"/>
</dbReference>
<dbReference type="InterPro" id="IPR050319">
    <property type="entry name" value="ABC_transp_ATP-bind"/>
</dbReference>
<dbReference type="PROSITE" id="PS50893">
    <property type="entry name" value="ABC_TRANSPORTER_2"/>
    <property type="match status" value="1"/>
</dbReference>
<comment type="caution">
    <text evidence="7">The sequence shown here is derived from an EMBL/GenBank/DDBJ whole genome shotgun (WGS) entry which is preliminary data.</text>
</comment>
<dbReference type="InterPro" id="IPR017871">
    <property type="entry name" value="ABC_transporter-like_CS"/>
</dbReference>
<evidence type="ECO:0000313" key="8">
    <source>
        <dbReference type="Proteomes" id="UP000638648"/>
    </source>
</evidence>
<dbReference type="PANTHER" id="PTHR43776">
    <property type="entry name" value="TRANSPORT ATP-BINDING PROTEIN"/>
    <property type="match status" value="1"/>
</dbReference>
<dbReference type="InterPro" id="IPR013563">
    <property type="entry name" value="Oligopep_ABC_C"/>
</dbReference>
<evidence type="ECO:0000256" key="5">
    <source>
        <dbReference type="SAM" id="MobiDB-lite"/>
    </source>
</evidence>
<dbReference type="GO" id="GO:0055085">
    <property type="term" value="P:transmembrane transport"/>
    <property type="evidence" value="ECO:0007669"/>
    <property type="project" value="UniProtKB-ARBA"/>
</dbReference>
<reference evidence="7" key="1">
    <citation type="submission" date="2020-10" db="EMBL/GenBank/DDBJ databases">
        <title>Sequencing the genomes of 1000 actinobacteria strains.</title>
        <authorList>
            <person name="Klenk H.-P."/>
        </authorList>
    </citation>
    <scope>NUCLEOTIDE SEQUENCE</scope>
    <source>
        <strain evidence="7">DSM 45354</strain>
    </source>
</reference>
<evidence type="ECO:0000256" key="4">
    <source>
        <dbReference type="ARBA" id="ARBA00022840"/>
    </source>
</evidence>
<dbReference type="InterPro" id="IPR003439">
    <property type="entry name" value="ABC_transporter-like_ATP-bd"/>
</dbReference>
<feature type="region of interest" description="Disordered" evidence="5">
    <location>
        <begin position="1"/>
        <end position="21"/>
    </location>
</feature>
<keyword evidence="4 7" id="KW-0067">ATP-binding</keyword>
<dbReference type="GO" id="GO:0005524">
    <property type="term" value="F:ATP binding"/>
    <property type="evidence" value="ECO:0007669"/>
    <property type="project" value="UniProtKB-KW"/>
</dbReference>
<dbReference type="RefSeq" id="WP_192754496.1">
    <property type="nucleotide sequence ID" value="NZ_BAABJL010000042.1"/>
</dbReference>